<evidence type="ECO:0000256" key="1">
    <source>
        <dbReference type="SAM" id="Phobius"/>
    </source>
</evidence>
<accession>A0A2G1VK69</accession>
<feature type="transmembrane region" description="Helical" evidence="1">
    <location>
        <begin position="25"/>
        <end position="45"/>
    </location>
</feature>
<evidence type="ECO:0000313" key="3">
    <source>
        <dbReference type="EMBL" id="PHQ27172.1"/>
    </source>
</evidence>
<proteinExistence type="predicted"/>
<dbReference type="EMBL" id="NTFI01000001">
    <property type="protein sequence ID" value="PHQ27172.1"/>
    <property type="molecule type" value="Genomic_DNA"/>
</dbReference>
<feature type="transmembrane region" description="Helical" evidence="1">
    <location>
        <begin position="150"/>
        <end position="172"/>
    </location>
</feature>
<dbReference type="AlphaFoldDB" id="A0A2G1VK69"/>
<dbReference type="Pfam" id="PF00487">
    <property type="entry name" value="FA_desaturase"/>
    <property type="match status" value="1"/>
</dbReference>
<comment type="caution">
    <text evidence="3">The sequence shown here is derived from an EMBL/GenBank/DDBJ whole genome shotgun (WGS) entry which is preliminary data.</text>
</comment>
<keyword evidence="1" id="KW-0472">Membrane</keyword>
<dbReference type="PANTHER" id="PTHR19353">
    <property type="entry name" value="FATTY ACID DESATURASE 2"/>
    <property type="match status" value="1"/>
</dbReference>
<feature type="transmembrane region" description="Helical" evidence="1">
    <location>
        <begin position="52"/>
        <end position="74"/>
    </location>
</feature>
<dbReference type="InterPro" id="IPR005804">
    <property type="entry name" value="FA_desaturase_dom"/>
</dbReference>
<keyword evidence="4" id="KW-1185">Reference proteome</keyword>
<name>A0A2G1VK69_9GAMM</name>
<keyword evidence="1" id="KW-0812">Transmembrane</keyword>
<dbReference type="PANTHER" id="PTHR19353:SF73">
    <property type="entry name" value="FATTY ACID DESATURASE"/>
    <property type="match status" value="1"/>
</dbReference>
<dbReference type="GO" id="GO:0006629">
    <property type="term" value="P:lipid metabolic process"/>
    <property type="evidence" value="ECO:0007669"/>
    <property type="project" value="InterPro"/>
</dbReference>
<gene>
    <name evidence="3" type="ORF">CLH62_06245</name>
</gene>
<evidence type="ECO:0000313" key="4">
    <source>
        <dbReference type="Proteomes" id="UP000229044"/>
    </source>
</evidence>
<feature type="transmembrane region" description="Helical" evidence="1">
    <location>
        <begin position="209"/>
        <end position="228"/>
    </location>
</feature>
<sequence length="328" mass="38227">MQANSPWPDARPALQQFRTPSLGKAIWQLINTLVPYAGLWCLMILSIRHDFSYLWTLALSVVAAAFLVRLFILFHDCVHGSFLPSTRANTWVGRLLGILVFTPFDDWRLSHLRHHVSYANLDTRGFGDIWTLTLREYNQSPRLKRWLYRLYRNPVVLLGFGAIFNFLLSNRLPSRKVQRKERKSVVFTNLAIVGVFLIAAQTIGWQTYLLIQLPVLWLAGMGGIWLFYVQHQFEGGYWARKGDWDPLRAAMEGSSFYQLPTILRWFSANIGYHHIHHLNARIPNYRLPECYNEVSAVRAKEPLTLRQSLHSFRLKLWDESQQKMVAFP</sequence>
<dbReference type="OrthoDB" id="9792534at2"/>
<keyword evidence="1" id="KW-1133">Transmembrane helix</keyword>
<dbReference type="Proteomes" id="UP000229044">
    <property type="component" value="Unassembled WGS sequence"/>
</dbReference>
<dbReference type="GO" id="GO:0016717">
    <property type="term" value="F:oxidoreductase activity, acting on paired donors, with oxidation of a pair of donors resulting in the reduction of molecular oxygen to two molecules of water"/>
    <property type="evidence" value="ECO:0007669"/>
    <property type="project" value="TreeGrafter"/>
</dbReference>
<feature type="domain" description="Fatty acid desaturase" evidence="2">
    <location>
        <begin position="55"/>
        <end position="305"/>
    </location>
</feature>
<organism evidence="3 4">
    <name type="scientific">Marinobacter guineae</name>
    <dbReference type="NCBI Taxonomy" id="432303"/>
    <lineage>
        <taxon>Bacteria</taxon>
        <taxon>Pseudomonadati</taxon>
        <taxon>Pseudomonadota</taxon>
        <taxon>Gammaproteobacteria</taxon>
        <taxon>Pseudomonadales</taxon>
        <taxon>Marinobacteraceae</taxon>
        <taxon>Marinobacter</taxon>
    </lineage>
</organism>
<protein>
    <submittedName>
        <fullName evidence="3">Fatty acid desaturase</fullName>
    </submittedName>
</protein>
<reference evidence="3 4" key="1">
    <citation type="submission" date="2017-09" db="EMBL/GenBank/DDBJ databases">
        <title>The draft genome sequences of Marinobacter guineae M3B.</title>
        <authorList>
            <person name="Cao J."/>
        </authorList>
    </citation>
    <scope>NUCLEOTIDE SEQUENCE [LARGE SCALE GENOMIC DNA]</scope>
    <source>
        <strain evidence="3 4">M3B</strain>
    </source>
</reference>
<dbReference type="CDD" id="cd03507">
    <property type="entry name" value="Delta12-FADS-like"/>
    <property type="match status" value="1"/>
</dbReference>
<feature type="transmembrane region" description="Helical" evidence="1">
    <location>
        <begin position="184"/>
        <end position="203"/>
    </location>
</feature>
<dbReference type="RefSeq" id="WP_099617240.1">
    <property type="nucleotide sequence ID" value="NZ_KZ319339.1"/>
</dbReference>
<dbReference type="InterPro" id="IPR012171">
    <property type="entry name" value="Fatty_acid_desaturase"/>
</dbReference>
<evidence type="ECO:0000259" key="2">
    <source>
        <dbReference type="Pfam" id="PF00487"/>
    </source>
</evidence>
<dbReference type="GO" id="GO:0016020">
    <property type="term" value="C:membrane"/>
    <property type="evidence" value="ECO:0007669"/>
    <property type="project" value="TreeGrafter"/>
</dbReference>